<dbReference type="InterPro" id="IPR024983">
    <property type="entry name" value="CHAT_dom"/>
</dbReference>
<dbReference type="RefSeq" id="WP_267533191.1">
    <property type="nucleotide sequence ID" value="NZ_JAPNKA010000001.1"/>
</dbReference>
<sequence length="649" mass="72230">MPGPRILTIELGRVKRPNEPFAFDGRPQQYSARHKQGKQGVAELRWDKVEKLRAEFVRAAPTSAARKQMGDLLRRFLEDVLQELEGWGHYENALLEAEAKKTPIRLRFRFSAGELFSLPWALTTLRKNRSLGYIKPYPLQFEWANDIWVPQSALGHGRVLFAWSNAEDDVSEDLHREAIQKACPEFNPEQDELKNLALDSLRDTLDKARQEGRPFRILHILCHGGPTPGGTFGLVWTNPYRPQRPIPVDGDSLCNVLGPFQGDLQAVVLSACHGSNPGQVGSTFGGVAHDLNRLGIPAVIASLMPLTINGSIQMTGAFYEALCQKKLPIDEAFQNAHEALSPSSLDWASLQFFTLSPPAEARSGGRRIVFSPTEPLPELPEELVVSYEVNSSVSPPAIIEALEGRAGGDPDIIVLQPLGGVEDALPRTSQQWRRALGQADQLVDALGTQVSMVNLFGRAPLPLMFHLGWRLSRWKLRVYQEERGRTGRWTCGYDSMQEPSPEERFFREEAWPDSEACQAAGGRLAMTIEVNLTIHPEELAKWLGTKNPPALVRLVAARGTSPTVVRGPMDTARAVDEFRASLDRIHAEWPDVREVWLAMACPASLAAALGRAYNPKTQATFKLFNFRKSEGYVEVPWTGGVTPKPRRRS</sequence>
<evidence type="ECO:0000313" key="3">
    <source>
        <dbReference type="EMBL" id="MCY1074214.1"/>
    </source>
</evidence>
<evidence type="ECO:0000259" key="1">
    <source>
        <dbReference type="Pfam" id="PF12770"/>
    </source>
</evidence>
<dbReference type="Pfam" id="PF12770">
    <property type="entry name" value="CHAT"/>
    <property type="match status" value="1"/>
</dbReference>
<feature type="domain" description="SMODS-associated and fused to various effectors" evidence="2">
    <location>
        <begin position="442"/>
        <end position="633"/>
    </location>
</feature>
<comment type="caution">
    <text evidence="3">The sequence shown here is derived from an EMBL/GenBank/DDBJ whole genome shotgun (WGS) entry which is preliminary data.</text>
</comment>
<evidence type="ECO:0000313" key="4">
    <source>
        <dbReference type="Proteomes" id="UP001207654"/>
    </source>
</evidence>
<gene>
    <name evidence="3" type="ORF">OV287_06920</name>
</gene>
<organism evidence="3 4">
    <name type="scientific">Archangium lansingense</name>
    <dbReference type="NCBI Taxonomy" id="2995310"/>
    <lineage>
        <taxon>Bacteria</taxon>
        <taxon>Pseudomonadati</taxon>
        <taxon>Myxococcota</taxon>
        <taxon>Myxococcia</taxon>
        <taxon>Myxococcales</taxon>
        <taxon>Cystobacterineae</taxon>
        <taxon>Archangiaceae</taxon>
        <taxon>Archangium</taxon>
    </lineage>
</organism>
<protein>
    <submittedName>
        <fullName evidence="3">SAVED domain-containing protein</fullName>
    </submittedName>
</protein>
<dbReference type="NCBIfam" id="NF033611">
    <property type="entry name" value="SAVED"/>
    <property type="match status" value="1"/>
</dbReference>
<dbReference type="Pfam" id="PF18145">
    <property type="entry name" value="SAVED"/>
    <property type="match status" value="1"/>
</dbReference>
<keyword evidence="4" id="KW-1185">Reference proteome</keyword>
<dbReference type="Proteomes" id="UP001207654">
    <property type="component" value="Unassembled WGS sequence"/>
</dbReference>
<evidence type="ECO:0000259" key="2">
    <source>
        <dbReference type="Pfam" id="PF18145"/>
    </source>
</evidence>
<feature type="domain" description="CHAT" evidence="1">
    <location>
        <begin position="189"/>
        <end position="344"/>
    </location>
</feature>
<accession>A0ABT3ZZP9</accession>
<dbReference type="InterPro" id="IPR040836">
    <property type="entry name" value="SAVED"/>
</dbReference>
<dbReference type="EMBL" id="JAPNKA010000001">
    <property type="protein sequence ID" value="MCY1074214.1"/>
    <property type="molecule type" value="Genomic_DNA"/>
</dbReference>
<name>A0ABT3ZZP9_9BACT</name>
<proteinExistence type="predicted"/>
<reference evidence="3 4" key="1">
    <citation type="submission" date="2022-11" db="EMBL/GenBank/DDBJ databases">
        <title>Minimal conservation of predation-associated metabolite biosynthetic gene clusters underscores biosynthetic potential of Myxococcota including descriptions for ten novel species: Archangium lansinium sp. nov., Myxococcus landrumus sp. nov., Nannocystis bai.</title>
        <authorList>
            <person name="Ahearne A."/>
            <person name="Stevens C."/>
            <person name="Phillips K."/>
        </authorList>
    </citation>
    <scope>NUCLEOTIDE SEQUENCE [LARGE SCALE GENOMIC DNA]</scope>
    <source>
        <strain evidence="3 4">MIWBW</strain>
    </source>
</reference>